<dbReference type="Gene3D" id="3.30.420.10">
    <property type="entry name" value="Ribonuclease H-like superfamily/Ribonuclease H"/>
    <property type="match status" value="1"/>
</dbReference>
<dbReference type="InterPro" id="IPR052709">
    <property type="entry name" value="Transposase-MT_Hybrid"/>
</dbReference>
<name>A0AAV7JFK5_9METZ</name>
<organism evidence="1 2">
    <name type="scientific">Oopsacas minuta</name>
    <dbReference type="NCBI Taxonomy" id="111878"/>
    <lineage>
        <taxon>Eukaryota</taxon>
        <taxon>Metazoa</taxon>
        <taxon>Porifera</taxon>
        <taxon>Hexactinellida</taxon>
        <taxon>Hexasterophora</taxon>
        <taxon>Lyssacinosida</taxon>
        <taxon>Leucopsacidae</taxon>
        <taxon>Oopsacas</taxon>
    </lineage>
</organism>
<dbReference type="InterPro" id="IPR036397">
    <property type="entry name" value="RNaseH_sf"/>
</dbReference>
<comment type="caution">
    <text evidence="1">The sequence shown here is derived from an EMBL/GenBank/DDBJ whole genome shotgun (WGS) entry which is preliminary data.</text>
</comment>
<sequence>MWRRYFIVFNYQKVVSLFREGRTSVQDAPRPGAPKLATNNDKLSEVKEYVESFPHSSVEEVANYVGISTGSAHTILKADLELRKVQVRWVPHCLTFSQKAARLQMAEENLEIYEGSNPRPLLEIETGDETWIQFKPPIRKQDGRVLYWIFFDGLGPVAQIPVPKGQTLTGQFYTDVVLPEVEKYYLKRRPKTGTRGLKILHDNAKPHKSLAVRQKIKDMGMHEVPHPPYSPDIAPCDFWLFRKLKDNLTGREFEDRLSLGRAIYRYLEVTPKDEYRKTFENWIKRLNSVVAYKGDYFEHS</sequence>
<dbReference type="Proteomes" id="UP001165289">
    <property type="component" value="Unassembled WGS sequence"/>
</dbReference>
<gene>
    <name evidence="1" type="ORF">LOD99_12450</name>
</gene>
<dbReference type="PANTHER" id="PTHR46060">
    <property type="entry name" value="MARINER MOS1 TRANSPOSASE-LIKE PROTEIN"/>
    <property type="match status" value="1"/>
</dbReference>
<dbReference type="GO" id="GO:0003676">
    <property type="term" value="F:nucleic acid binding"/>
    <property type="evidence" value="ECO:0007669"/>
    <property type="project" value="InterPro"/>
</dbReference>
<evidence type="ECO:0000313" key="1">
    <source>
        <dbReference type="EMBL" id="KAI6647454.1"/>
    </source>
</evidence>
<reference evidence="1 2" key="1">
    <citation type="journal article" date="2023" name="BMC Biol.">
        <title>The compact genome of the sponge Oopsacas minuta (Hexactinellida) is lacking key metazoan core genes.</title>
        <authorList>
            <person name="Santini S."/>
            <person name="Schenkelaars Q."/>
            <person name="Jourda C."/>
            <person name="Duchesne M."/>
            <person name="Belahbib H."/>
            <person name="Rocher C."/>
            <person name="Selva M."/>
            <person name="Riesgo A."/>
            <person name="Vervoort M."/>
            <person name="Leys S.P."/>
            <person name="Kodjabachian L."/>
            <person name="Le Bivic A."/>
            <person name="Borchiellini C."/>
            <person name="Claverie J.M."/>
            <person name="Renard E."/>
        </authorList>
    </citation>
    <scope>NUCLEOTIDE SEQUENCE [LARGE SCALE GENOMIC DNA]</scope>
    <source>
        <strain evidence="1">SPO-2</strain>
    </source>
</reference>
<dbReference type="EMBL" id="JAKMXF010000343">
    <property type="protein sequence ID" value="KAI6647454.1"/>
    <property type="molecule type" value="Genomic_DNA"/>
</dbReference>
<accession>A0AAV7JFK5</accession>
<proteinExistence type="predicted"/>
<evidence type="ECO:0000313" key="2">
    <source>
        <dbReference type="Proteomes" id="UP001165289"/>
    </source>
</evidence>
<keyword evidence="2" id="KW-1185">Reference proteome</keyword>
<protein>
    <submittedName>
        <fullName evidence="1">Transposase</fullName>
    </submittedName>
</protein>
<dbReference type="AlphaFoldDB" id="A0AAV7JFK5"/>
<dbReference type="PANTHER" id="PTHR46060:SF1">
    <property type="entry name" value="MARINER MOS1 TRANSPOSASE-LIKE PROTEIN"/>
    <property type="match status" value="1"/>
</dbReference>